<evidence type="ECO:0000256" key="12">
    <source>
        <dbReference type="ARBA" id="ARBA00023136"/>
    </source>
</evidence>
<evidence type="ECO:0000256" key="14">
    <source>
        <dbReference type="SAM" id="Phobius"/>
    </source>
</evidence>
<dbReference type="Pfam" id="PF02516">
    <property type="entry name" value="STT3"/>
    <property type="match status" value="1"/>
</dbReference>
<feature type="domain" description="STT3/PglB/AglB core" evidence="16">
    <location>
        <begin position="420"/>
        <end position="512"/>
    </location>
</feature>
<keyword evidence="10" id="KW-0460">Magnesium</keyword>
<dbReference type="UniPathway" id="UPA00378"/>
<feature type="transmembrane region" description="Helical" evidence="14">
    <location>
        <begin position="154"/>
        <end position="172"/>
    </location>
</feature>
<keyword evidence="18" id="KW-1185">Reference proteome</keyword>
<dbReference type="AlphaFoldDB" id="A0A179D6R3"/>
<keyword evidence="12 14" id="KW-0472">Membrane</keyword>
<dbReference type="InterPro" id="IPR003674">
    <property type="entry name" value="Oligo_trans_STT3"/>
</dbReference>
<dbReference type="GO" id="GO:0046872">
    <property type="term" value="F:metal ion binding"/>
    <property type="evidence" value="ECO:0007669"/>
    <property type="project" value="UniProtKB-KW"/>
</dbReference>
<dbReference type="InterPro" id="IPR048307">
    <property type="entry name" value="STT3_N"/>
</dbReference>
<evidence type="ECO:0000256" key="8">
    <source>
        <dbReference type="ARBA" id="ARBA00022692"/>
    </source>
</evidence>
<comment type="cofactor">
    <cofactor evidence="1">
        <name>Mn(2+)</name>
        <dbReference type="ChEBI" id="CHEBI:29035"/>
    </cofactor>
</comment>
<feature type="transmembrane region" description="Helical" evidence="14">
    <location>
        <begin position="123"/>
        <end position="142"/>
    </location>
</feature>
<evidence type="ECO:0000259" key="15">
    <source>
        <dbReference type="Pfam" id="PF02516"/>
    </source>
</evidence>
<evidence type="ECO:0000259" key="16">
    <source>
        <dbReference type="Pfam" id="PF21436"/>
    </source>
</evidence>
<feature type="transmembrane region" description="Helical" evidence="14">
    <location>
        <begin position="314"/>
        <end position="329"/>
    </location>
</feature>
<feature type="domain" description="Oligosaccharyl transferase STT3 N-terminal" evidence="15">
    <location>
        <begin position="21"/>
        <end position="386"/>
    </location>
</feature>
<comment type="caution">
    <text evidence="17">The sequence shown here is derived from an EMBL/GenBank/DDBJ whole genome shotgun (WGS) entry which is preliminary data.</text>
</comment>
<evidence type="ECO:0000256" key="3">
    <source>
        <dbReference type="ARBA" id="ARBA00004127"/>
    </source>
</evidence>
<keyword evidence="7 17" id="KW-0808">Transferase</keyword>
<protein>
    <submittedName>
        <fullName evidence="17">Oligosaccharyltransferase PglB</fullName>
    </submittedName>
</protein>
<keyword evidence="8 14" id="KW-0812">Transmembrane</keyword>
<dbReference type="Proteomes" id="UP000078390">
    <property type="component" value="Unassembled WGS sequence"/>
</dbReference>
<keyword evidence="11 14" id="KW-1133">Transmembrane helix</keyword>
<keyword evidence="9" id="KW-0479">Metal-binding</keyword>
<dbReference type="PANTHER" id="PTHR13872:SF1">
    <property type="entry name" value="DOLICHYL-DIPHOSPHOOLIGOSACCHARIDE--PROTEIN GLYCOSYLTRANSFERASE SUBUNIT STT3B"/>
    <property type="match status" value="1"/>
</dbReference>
<feature type="transmembrane region" description="Helical" evidence="14">
    <location>
        <begin position="178"/>
        <end position="211"/>
    </location>
</feature>
<feature type="transmembrane region" description="Helical" evidence="14">
    <location>
        <begin position="370"/>
        <end position="389"/>
    </location>
</feature>
<dbReference type="STRING" id="999894.TDIS_0784"/>
<keyword evidence="6" id="KW-0328">Glycosyltransferase</keyword>
<keyword evidence="13" id="KW-0464">Manganese</keyword>
<comment type="similarity">
    <text evidence="5">Belongs to the STT3 family.</text>
</comment>
<feature type="transmembrane region" description="Helical" evidence="14">
    <location>
        <begin position="223"/>
        <end position="238"/>
    </location>
</feature>
<evidence type="ECO:0000313" key="17">
    <source>
        <dbReference type="EMBL" id="OAQ21132.1"/>
    </source>
</evidence>
<gene>
    <name evidence="17" type="ORF">TDIS_0784</name>
</gene>
<dbReference type="InterPro" id="IPR048999">
    <property type="entry name" value="STT3-PglB_core"/>
</dbReference>
<feature type="transmembrane region" description="Helical" evidence="14">
    <location>
        <begin position="291"/>
        <end position="309"/>
    </location>
</feature>
<dbReference type="Gene3D" id="3.40.1380.40">
    <property type="match status" value="1"/>
</dbReference>
<dbReference type="Pfam" id="PF21436">
    <property type="entry name" value="STT3-PglB_core"/>
    <property type="match status" value="1"/>
</dbReference>
<evidence type="ECO:0000256" key="1">
    <source>
        <dbReference type="ARBA" id="ARBA00001936"/>
    </source>
</evidence>
<accession>A0A179D6R3</accession>
<evidence type="ECO:0000256" key="10">
    <source>
        <dbReference type="ARBA" id="ARBA00022842"/>
    </source>
</evidence>
<proteinExistence type="inferred from homology"/>
<evidence type="ECO:0000256" key="9">
    <source>
        <dbReference type="ARBA" id="ARBA00022723"/>
    </source>
</evidence>
<comment type="subcellular location">
    <subcellularLocation>
        <location evidence="3">Endomembrane system</location>
        <topology evidence="3">Multi-pass membrane protein</topology>
    </subcellularLocation>
</comment>
<evidence type="ECO:0000256" key="7">
    <source>
        <dbReference type="ARBA" id="ARBA00022679"/>
    </source>
</evidence>
<dbReference type="GO" id="GO:0004576">
    <property type="term" value="F:oligosaccharyl transferase activity"/>
    <property type="evidence" value="ECO:0007669"/>
    <property type="project" value="InterPro"/>
</dbReference>
<feature type="transmembrane region" description="Helical" evidence="14">
    <location>
        <begin position="335"/>
        <end position="355"/>
    </location>
</feature>
<feature type="transmembrane region" description="Helical" evidence="14">
    <location>
        <begin position="98"/>
        <end position="117"/>
    </location>
</feature>
<dbReference type="GO" id="GO:0012505">
    <property type="term" value="C:endomembrane system"/>
    <property type="evidence" value="ECO:0007669"/>
    <property type="project" value="UniProtKB-SubCell"/>
</dbReference>
<dbReference type="GO" id="GO:0016020">
    <property type="term" value="C:membrane"/>
    <property type="evidence" value="ECO:0007669"/>
    <property type="project" value="InterPro"/>
</dbReference>
<evidence type="ECO:0000256" key="11">
    <source>
        <dbReference type="ARBA" id="ARBA00022989"/>
    </source>
</evidence>
<evidence type="ECO:0000256" key="13">
    <source>
        <dbReference type="ARBA" id="ARBA00023211"/>
    </source>
</evidence>
<reference evidence="17 18" key="1">
    <citation type="submission" date="2016-04" db="EMBL/GenBank/DDBJ databases">
        <title>Genome analysis of Thermosulfurimonas dismutans, the first thermophilic sulfur-disproportionating bacterium of the phylum Thermodesulfobacteria.</title>
        <authorList>
            <person name="Mardanov A.V."/>
            <person name="Beletsky A.V."/>
            <person name="Kadnikov V.V."/>
            <person name="Slobodkin A.I."/>
            <person name="Ravin N.V."/>
        </authorList>
    </citation>
    <scope>NUCLEOTIDE SEQUENCE [LARGE SCALE GENOMIC DNA]</scope>
    <source>
        <strain evidence="17 18">S95</strain>
    </source>
</reference>
<name>A0A179D6R3_9BACT</name>
<evidence type="ECO:0000256" key="6">
    <source>
        <dbReference type="ARBA" id="ARBA00022676"/>
    </source>
</evidence>
<evidence type="ECO:0000256" key="4">
    <source>
        <dbReference type="ARBA" id="ARBA00004922"/>
    </source>
</evidence>
<evidence type="ECO:0000256" key="2">
    <source>
        <dbReference type="ARBA" id="ARBA00001946"/>
    </source>
</evidence>
<evidence type="ECO:0000313" key="18">
    <source>
        <dbReference type="Proteomes" id="UP000078390"/>
    </source>
</evidence>
<evidence type="ECO:0000256" key="5">
    <source>
        <dbReference type="ARBA" id="ARBA00010810"/>
    </source>
</evidence>
<dbReference type="EMBL" id="LWLG01000003">
    <property type="protein sequence ID" value="OAQ21132.1"/>
    <property type="molecule type" value="Genomic_DNA"/>
</dbReference>
<organism evidence="17 18">
    <name type="scientific">Thermosulfurimonas dismutans</name>
    <dbReference type="NCBI Taxonomy" id="999894"/>
    <lineage>
        <taxon>Bacteria</taxon>
        <taxon>Pseudomonadati</taxon>
        <taxon>Thermodesulfobacteriota</taxon>
        <taxon>Thermodesulfobacteria</taxon>
        <taxon>Thermodesulfobacteriales</taxon>
        <taxon>Thermodesulfobacteriaceae</taxon>
        <taxon>Thermosulfurimonas</taxon>
    </lineage>
</organism>
<comment type="cofactor">
    <cofactor evidence="2">
        <name>Mg(2+)</name>
        <dbReference type="ChEBI" id="CHEBI:18420"/>
    </cofactor>
</comment>
<comment type="pathway">
    <text evidence="4">Protein modification; protein glycosylation.</text>
</comment>
<dbReference type="PANTHER" id="PTHR13872">
    <property type="entry name" value="DOLICHYL-DIPHOSPHOOLIGOSACCHARIDE--PROTEIN GLYCOSYLTRANSFERASE SUBUNIT"/>
    <property type="match status" value="1"/>
</dbReference>
<sequence length="666" mass="77130">MGAGLALRFDDLRVWEKRKNIWYLEENRPIFTSYDAFYFARLARDWQEGRYRAGKRDPYRFVPDNYLTDNITYPFPVPLMSFSAAKLSDWFGVPLEKLALYYTPITAVLFVIPLFLYLESLGYTAAGLLGGLCGVTALIYVIRTSIARFDTDSLNLFFPFAIAWALAMYFRGRRPLLWATIASILLLIFFFWYPVSHLMFVMVCTFIAVLLFEKKGRLEKKDIVALIILLVPNMWYLWKSPLSMFNYLKNLLVNIVSPAQEGFFGDFPNIMQSISELQQSKSINQVAALTLHNRILFIIGLLGMSSFFVRERKYLFFLLPYFLIGLLVFRSGNRFAMYLAPFIGMGLGFLIHFLIEKSSRILNLKVADSLKNLAILLITVILGVLIFWAQKNSRAYVALPKVNAFVARDMKKLGEITPPEAWIWTWWDYGYAFSYFSRRGVFIDGGSQTSPKTYYVALSFASSSPEEAYHIIAYLAREGLTGIKKRLKEDKLSAKELTENIKQGKFYQSLNHPVYWVFTQDLPLKYGWIGYFGTWNFGSRKGHFGFVYDLNPCRRASKTGLLFCKNSVLDLKKGTVRLGSRWFNLSKILVISGKDKVLQKTSFDSRGLILEVVNSRYGQTFYLADERSFRSNFNQMYILKNYDPKFFELVLDDFPFMVVYKVKWTP</sequence>